<gene>
    <name evidence="1" type="ORF">GKIL_1741</name>
</gene>
<dbReference type="AlphaFoldDB" id="U5QG94"/>
<protein>
    <submittedName>
        <fullName evidence="1">Uncharacterized protein</fullName>
    </submittedName>
</protein>
<sequence length="136" mass="14618">MQTSTSQPSPISALLDAWAIVLSYRQHLNILAGAVSPDFVISVGSGNRCSLVWQTFTYDLPPFSAERIPVAFREAWCLGHYDGSMFLPQDPPSEPPAHREAYLLGHAAGEAQSCGLPVFPPDLTSLVPGSLPNPIS</sequence>
<dbReference type="HOGENOM" id="CLU_1872504_0_0_3"/>
<accession>U5QG94</accession>
<dbReference type="RefSeq" id="WP_023173109.1">
    <property type="nucleotide sequence ID" value="NC_022600.1"/>
</dbReference>
<evidence type="ECO:0000313" key="1">
    <source>
        <dbReference type="EMBL" id="AGY57987.1"/>
    </source>
</evidence>
<name>U5QG94_GLOK1</name>
<proteinExistence type="predicted"/>
<dbReference type="EMBL" id="CP003587">
    <property type="protein sequence ID" value="AGY57987.1"/>
    <property type="molecule type" value="Genomic_DNA"/>
</dbReference>
<dbReference type="STRING" id="1183438.GKIL_1741"/>
<dbReference type="KEGG" id="glj:GKIL_1741"/>
<organism evidence="1 2">
    <name type="scientific">Gloeobacter kilaueensis (strain ATCC BAA-2537 / CCAP 1431/1 / ULC 316 / JS1)</name>
    <dbReference type="NCBI Taxonomy" id="1183438"/>
    <lineage>
        <taxon>Bacteria</taxon>
        <taxon>Bacillati</taxon>
        <taxon>Cyanobacteriota</taxon>
        <taxon>Cyanophyceae</taxon>
        <taxon>Gloeobacterales</taxon>
        <taxon>Gloeobacteraceae</taxon>
        <taxon>Gloeobacter</taxon>
    </lineage>
</organism>
<keyword evidence="2" id="KW-1185">Reference proteome</keyword>
<reference evidence="1 2" key="1">
    <citation type="journal article" date="2013" name="PLoS ONE">
        <title>Cultivation and Complete Genome Sequencing of Gloeobacter kilaueensis sp. nov., from a Lava Cave in Kilauea Caldera, Hawai'i.</title>
        <authorList>
            <person name="Saw J.H."/>
            <person name="Schatz M."/>
            <person name="Brown M.V."/>
            <person name="Kunkel D.D."/>
            <person name="Foster J.S."/>
            <person name="Shick H."/>
            <person name="Christensen S."/>
            <person name="Hou S."/>
            <person name="Wan X."/>
            <person name="Donachie S.P."/>
        </authorList>
    </citation>
    <scope>NUCLEOTIDE SEQUENCE [LARGE SCALE GENOMIC DNA]</scope>
    <source>
        <strain evidence="2">JS</strain>
    </source>
</reference>
<evidence type="ECO:0000313" key="2">
    <source>
        <dbReference type="Proteomes" id="UP000017396"/>
    </source>
</evidence>
<dbReference type="Proteomes" id="UP000017396">
    <property type="component" value="Chromosome"/>
</dbReference>